<keyword evidence="2" id="KW-1185">Reference proteome</keyword>
<comment type="caution">
    <text evidence="1">The sequence shown here is derived from an EMBL/GenBank/DDBJ whole genome shotgun (WGS) entry which is preliminary data.</text>
</comment>
<evidence type="ECO:0000313" key="1">
    <source>
        <dbReference type="EMBL" id="MEV8156961.1"/>
    </source>
</evidence>
<dbReference type="Proteomes" id="UP001553031">
    <property type="component" value="Unassembled WGS sequence"/>
</dbReference>
<organism evidence="1 2">
    <name type="scientific">Kocuria salsicia</name>
    <dbReference type="NCBI Taxonomy" id="664639"/>
    <lineage>
        <taxon>Bacteria</taxon>
        <taxon>Bacillati</taxon>
        <taxon>Actinomycetota</taxon>
        <taxon>Actinomycetes</taxon>
        <taxon>Micrococcales</taxon>
        <taxon>Micrococcaceae</taxon>
        <taxon>Kocuria</taxon>
    </lineage>
</organism>
<protein>
    <submittedName>
        <fullName evidence="1">Uncharacterized protein</fullName>
    </submittedName>
</protein>
<gene>
    <name evidence="1" type="ORF">AB0O96_01960</name>
</gene>
<dbReference type="EMBL" id="JBFBLL010000001">
    <property type="protein sequence ID" value="MEV8156961.1"/>
    <property type="molecule type" value="Genomic_DNA"/>
</dbReference>
<accession>A0ABV3K978</accession>
<name>A0ABV3K978_9MICC</name>
<reference evidence="1 2" key="1">
    <citation type="submission" date="2024-06" db="EMBL/GenBank/DDBJ databases">
        <title>The Natural Products Discovery Center: Release of the First 8490 Sequenced Strains for Exploring Actinobacteria Biosynthetic Diversity.</title>
        <authorList>
            <person name="Kalkreuter E."/>
            <person name="Kautsar S.A."/>
            <person name="Yang D."/>
            <person name="Bader C.D."/>
            <person name="Teijaro C.N."/>
            <person name="Fluegel L."/>
            <person name="Davis C.M."/>
            <person name="Simpson J.R."/>
            <person name="Lauterbach L."/>
            <person name="Steele A.D."/>
            <person name="Gui C."/>
            <person name="Meng S."/>
            <person name="Li G."/>
            <person name="Viehrig K."/>
            <person name="Ye F."/>
            <person name="Su P."/>
            <person name="Kiefer A.F."/>
            <person name="Nichols A."/>
            <person name="Cepeda A.J."/>
            <person name="Yan W."/>
            <person name="Fan B."/>
            <person name="Jiang Y."/>
            <person name="Adhikari A."/>
            <person name="Zheng C.-J."/>
            <person name="Schuster L."/>
            <person name="Cowan T.M."/>
            <person name="Smanski M.J."/>
            <person name="Chevrette M.G."/>
            <person name="De Carvalho L.P.S."/>
            <person name="Shen B."/>
        </authorList>
    </citation>
    <scope>NUCLEOTIDE SEQUENCE [LARGE SCALE GENOMIC DNA]</scope>
    <source>
        <strain evidence="1 2">NPDC079179</strain>
    </source>
</reference>
<proteinExistence type="predicted"/>
<dbReference type="SUPFAM" id="SSF53474">
    <property type="entry name" value="alpha/beta-Hydrolases"/>
    <property type="match status" value="1"/>
</dbReference>
<dbReference type="InterPro" id="IPR029058">
    <property type="entry name" value="AB_hydrolase_fold"/>
</dbReference>
<sequence length="422" mass="46036">MDAFVRAQSIPDGLHSVEHGHGLVTDVLVADRGADVTFVTFNGAALAGAPRPYFQGTGLLDEIEARSGPVNRVHVHDALLRASEELRIGWYLGTPEVDLAREVTRLLTKILDQLCRGPVILFGSSAGGFAALTQGELLTDTVVVAANPQLSLERYEPSLYRKWLELGGWRDPGAPLPSPGDVESRATLWDAPSRNTPRHTYLLLNVNDDLHLHSHVVPWLGELATPRPLTAVLGTTWGPQHTPAPRHELSLFLDQLVADLRGGRETRSARGLGEVVVQPTARGLSEAIANLRGIGPQAATEIDIRGHGARFVLRDPQPGRPVTLNAGLRASGTHLLRSFLVSVEAERDGTTYTQPIGPAVWSADPLVHQFVYLPLREGHTRYIQEFTPPPDVTIVAVRLCQWRRGSPAQVFLTDINLHTSDH</sequence>
<dbReference type="RefSeq" id="WP_360023408.1">
    <property type="nucleotide sequence ID" value="NZ_JBFAEN010000001.1"/>
</dbReference>
<evidence type="ECO:0000313" key="2">
    <source>
        <dbReference type="Proteomes" id="UP001553031"/>
    </source>
</evidence>